<dbReference type="Proteomes" id="UP001199659">
    <property type="component" value="Chromosome"/>
</dbReference>
<dbReference type="Gene3D" id="3.30.1330.40">
    <property type="entry name" value="RutC-like"/>
    <property type="match status" value="1"/>
</dbReference>
<dbReference type="PANTHER" id="PTHR11803">
    <property type="entry name" value="2-IMINOBUTANOATE/2-IMINOPROPANOATE DEAMINASE RIDA"/>
    <property type="match status" value="1"/>
</dbReference>
<sequence>MSSPRRESIYIDAFPHANPIPAACRIDNMLYSGVIYGRDPQTQQVPYSLDAQCALMFRHVQTIIEAAGGTLEDVIKMTLWMEDKSQRQVVNRHWERVFPDPHSRPARHALDGTFPGTILIQCDFVAVLTR</sequence>
<dbReference type="InterPro" id="IPR035959">
    <property type="entry name" value="RutC-like_sf"/>
</dbReference>
<reference evidence="1 2" key="1">
    <citation type="journal article" date="2022" name="Int. J. Syst. Evol. Microbiol.">
        <title>Pseudocitrobacter corydidari sp. nov., isolated from the Asian emerald cockroach Corydidarum magnifica.</title>
        <authorList>
            <person name="Guzman J."/>
            <person name="Poehlein A."/>
            <person name="Glaeser S.P."/>
            <person name="Schwengers O."/>
            <person name="Blom J."/>
            <person name="Hollensteiner J."/>
            <person name="Kampfer P."/>
            <person name="Vilcinskas A."/>
        </authorList>
    </citation>
    <scope>NUCLEOTIDE SEQUENCE [LARGE SCALE GENOMIC DNA]</scope>
    <source>
        <strain evidence="1">G163CM</strain>
    </source>
</reference>
<dbReference type="InterPro" id="IPR006175">
    <property type="entry name" value="YjgF/YER057c/UK114"/>
</dbReference>
<evidence type="ECO:0000313" key="2">
    <source>
        <dbReference type="Proteomes" id="UP001199659"/>
    </source>
</evidence>
<proteinExistence type="predicted"/>
<dbReference type="EMBL" id="CP087880">
    <property type="protein sequence ID" value="UGS39578.1"/>
    <property type="molecule type" value="Genomic_DNA"/>
</dbReference>
<gene>
    <name evidence="1" type="ORF">G163CM_02610</name>
</gene>
<accession>A0ABY3S0H6</accession>
<dbReference type="SUPFAM" id="SSF55298">
    <property type="entry name" value="YjgF-like"/>
    <property type="match status" value="1"/>
</dbReference>
<dbReference type="CDD" id="cd00448">
    <property type="entry name" value="YjgF_YER057c_UK114_family"/>
    <property type="match status" value="1"/>
</dbReference>
<protein>
    <recommendedName>
        <fullName evidence="3">RidA family protein</fullName>
    </recommendedName>
</protein>
<dbReference type="RefSeq" id="WP_231826589.1">
    <property type="nucleotide sequence ID" value="NZ_CP087880.1"/>
</dbReference>
<name>A0ABY3S0H6_9ENTR</name>
<evidence type="ECO:0000313" key="1">
    <source>
        <dbReference type="EMBL" id="UGS39578.1"/>
    </source>
</evidence>
<keyword evidence="2" id="KW-1185">Reference proteome</keyword>
<evidence type="ECO:0008006" key="3">
    <source>
        <dbReference type="Google" id="ProtNLM"/>
    </source>
</evidence>
<organism evidence="1 2">
    <name type="scientific">Pseudocitrobacter corydidari</name>
    <dbReference type="NCBI Taxonomy" id="2891570"/>
    <lineage>
        <taxon>Bacteria</taxon>
        <taxon>Pseudomonadati</taxon>
        <taxon>Pseudomonadota</taxon>
        <taxon>Gammaproteobacteria</taxon>
        <taxon>Enterobacterales</taxon>
        <taxon>Enterobacteriaceae</taxon>
        <taxon>Pseudocitrobacter</taxon>
    </lineage>
</organism>
<dbReference type="PANTHER" id="PTHR11803:SF39">
    <property type="entry name" value="2-IMINOBUTANOATE_2-IMINOPROPANOATE DEAMINASE"/>
    <property type="match status" value="1"/>
</dbReference>
<dbReference type="Pfam" id="PF01042">
    <property type="entry name" value="Ribonuc_L-PSP"/>
    <property type="match status" value="1"/>
</dbReference>